<dbReference type="InterPro" id="IPR037923">
    <property type="entry name" value="HTH-like"/>
</dbReference>
<dbReference type="Gene3D" id="2.60.120.280">
    <property type="entry name" value="Regulatory protein AraC"/>
    <property type="match status" value="1"/>
</dbReference>
<accession>A0ABP8QDY6</accession>
<dbReference type="InterPro" id="IPR020449">
    <property type="entry name" value="Tscrpt_reg_AraC-type_HTH"/>
</dbReference>
<dbReference type="PROSITE" id="PS01124">
    <property type="entry name" value="HTH_ARAC_FAMILY_2"/>
    <property type="match status" value="1"/>
</dbReference>
<evidence type="ECO:0000256" key="2">
    <source>
        <dbReference type="ARBA" id="ARBA00023125"/>
    </source>
</evidence>
<keyword evidence="3" id="KW-0010">Activator</keyword>
<dbReference type="InterPro" id="IPR018062">
    <property type="entry name" value="HTH_AraC-typ_CS"/>
</dbReference>
<evidence type="ECO:0000256" key="4">
    <source>
        <dbReference type="ARBA" id="ARBA00023163"/>
    </source>
</evidence>
<dbReference type="PRINTS" id="PR00032">
    <property type="entry name" value="HTHARAC"/>
</dbReference>
<proteinExistence type="predicted"/>
<dbReference type="Pfam" id="PF12833">
    <property type="entry name" value="HTH_18"/>
    <property type="match status" value="1"/>
</dbReference>
<dbReference type="SMART" id="SM00342">
    <property type="entry name" value="HTH_ARAC"/>
    <property type="match status" value="1"/>
</dbReference>
<organism evidence="6 7">
    <name type="scientific">Pseudaeromonas paramecii</name>
    <dbReference type="NCBI Taxonomy" id="2138166"/>
    <lineage>
        <taxon>Bacteria</taxon>
        <taxon>Pseudomonadati</taxon>
        <taxon>Pseudomonadota</taxon>
        <taxon>Gammaproteobacteria</taxon>
        <taxon>Aeromonadales</taxon>
        <taxon>Aeromonadaceae</taxon>
        <taxon>Pseudaeromonas</taxon>
    </lineage>
</organism>
<name>A0ABP8QDY6_9GAMM</name>
<comment type="caution">
    <text evidence="6">The sequence shown here is derived from an EMBL/GenBank/DDBJ whole genome shotgun (WGS) entry which is preliminary data.</text>
</comment>
<feature type="domain" description="HTH araC/xylS-type" evidence="5">
    <location>
        <begin position="201"/>
        <end position="299"/>
    </location>
</feature>
<keyword evidence="4" id="KW-0804">Transcription</keyword>
<dbReference type="EMBL" id="BAABFC010000017">
    <property type="protein sequence ID" value="GAA4501687.1"/>
    <property type="molecule type" value="Genomic_DNA"/>
</dbReference>
<protein>
    <submittedName>
        <fullName evidence="6">Arabinose operon transcriptional regulator AraC</fullName>
    </submittedName>
</protein>
<dbReference type="SUPFAM" id="SSF46689">
    <property type="entry name" value="Homeodomain-like"/>
    <property type="match status" value="2"/>
</dbReference>
<dbReference type="InterPro" id="IPR018060">
    <property type="entry name" value="HTH_AraC"/>
</dbReference>
<dbReference type="PROSITE" id="PS00041">
    <property type="entry name" value="HTH_ARAC_FAMILY_1"/>
    <property type="match status" value="1"/>
</dbReference>
<dbReference type="Gene3D" id="1.10.10.60">
    <property type="entry name" value="Homeodomain-like"/>
    <property type="match status" value="2"/>
</dbReference>
<reference evidence="7" key="1">
    <citation type="journal article" date="2019" name="Int. J. Syst. Evol. Microbiol.">
        <title>The Global Catalogue of Microorganisms (GCM) 10K type strain sequencing project: providing services to taxonomists for standard genome sequencing and annotation.</title>
        <authorList>
            <consortium name="The Broad Institute Genomics Platform"/>
            <consortium name="The Broad Institute Genome Sequencing Center for Infectious Disease"/>
            <person name="Wu L."/>
            <person name="Ma J."/>
        </authorList>
    </citation>
    <scope>NUCLEOTIDE SEQUENCE [LARGE SCALE GENOMIC DNA]</scope>
    <source>
        <strain evidence="7">JCM 32226</strain>
    </source>
</reference>
<evidence type="ECO:0000259" key="5">
    <source>
        <dbReference type="PROSITE" id="PS01124"/>
    </source>
</evidence>
<sequence length="303" mass="34943">MAQTDFFTQTLFSVMTNLKKEQPKQLNPLLPGYAFDVFLVSGLTPIEKGGALDFMIDRPNGMKGYIINLTVQGEGRVFYGPHAFTVKPGDLLLFPPEAVHYYGRAESSDSWYHRWVYFRPRAYWADWLKWPDAVQKVGRLCLSDPACFEEFDQLFQTIELTHKQVRPMSEQLAMNQLEQLLIRCFELSSLAERVPMDHRVLEACQIMSSALGEEISIEGLAERVFLSPSRLAHLFREQMGVSIVRWREDQRIIRAKQLLHTTLLPIAVIAQQIGYDDQLYFSRVFKKRVGVSPSEYRKSSSLL</sequence>
<evidence type="ECO:0000256" key="1">
    <source>
        <dbReference type="ARBA" id="ARBA00023015"/>
    </source>
</evidence>
<dbReference type="NCBIfam" id="NF007860">
    <property type="entry name" value="PRK10572.1"/>
    <property type="match status" value="1"/>
</dbReference>
<dbReference type="RefSeq" id="WP_345013643.1">
    <property type="nucleotide sequence ID" value="NZ_BAABFC010000017.1"/>
</dbReference>
<evidence type="ECO:0000313" key="7">
    <source>
        <dbReference type="Proteomes" id="UP001501321"/>
    </source>
</evidence>
<dbReference type="SUPFAM" id="SSF51215">
    <property type="entry name" value="Regulatory protein AraC"/>
    <property type="match status" value="1"/>
</dbReference>
<keyword evidence="1" id="KW-0805">Transcription regulation</keyword>
<gene>
    <name evidence="6" type="primary">araC</name>
    <name evidence="6" type="ORF">GCM10023095_25190</name>
</gene>
<dbReference type="InterPro" id="IPR009057">
    <property type="entry name" value="Homeodomain-like_sf"/>
</dbReference>
<evidence type="ECO:0000256" key="3">
    <source>
        <dbReference type="ARBA" id="ARBA00023159"/>
    </source>
</evidence>
<evidence type="ECO:0000313" key="6">
    <source>
        <dbReference type="EMBL" id="GAA4501687.1"/>
    </source>
</evidence>
<dbReference type="InterPro" id="IPR003313">
    <property type="entry name" value="AraC-bd"/>
</dbReference>
<dbReference type="Pfam" id="PF02311">
    <property type="entry name" value="AraC_binding"/>
    <property type="match status" value="1"/>
</dbReference>
<dbReference type="PANTHER" id="PTHR46796">
    <property type="entry name" value="HTH-TYPE TRANSCRIPTIONAL ACTIVATOR RHAS-RELATED"/>
    <property type="match status" value="1"/>
</dbReference>
<keyword evidence="7" id="KW-1185">Reference proteome</keyword>
<keyword evidence="2" id="KW-0238">DNA-binding</keyword>
<dbReference type="InterPro" id="IPR050204">
    <property type="entry name" value="AraC_XylS_family_regulators"/>
</dbReference>
<dbReference type="Proteomes" id="UP001501321">
    <property type="component" value="Unassembled WGS sequence"/>
</dbReference>